<reference evidence="1" key="1">
    <citation type="submission" date="2023-05" db="EMBL/GenBank/DDBJ databases">
        <authorList>
            <consortium name="ELIXIR-Norway"/>
        </authorList>
    </citation>
    <scope>NUCLEOTIDE SEQUENCE</scope>
</reference>
<dbReference type="Proteomes" id="UP001162501">
    <property type="component" value="Chromosome 3"/>
</dbReference>
<gene>
    <name evidence="1" type="ORF">MRATA1EN22A_LOCUS19717</name>
</gene>
<accession>A0AC59ZKX4</accession>
<evidence type="ECO:0000313" key="1">
    <source>
        <dbReference type="EMBL" id="CAN0452415.1"/>
    </source>
</evidence>
<protein>
    <submittedName>
        <fullName evidence="1">Uncharacterized protein</fullName>
    </submittedName>
</protein>
<proteinExistence type="predicted"/>
<organism evidence="1 2">
    <name type="scientific">Rangifer tarandus platyrhynchus</name>
    <name type="common">Svalbard reindeer</name>
    <dbReference type="NCBI Taxonomy" id="3082113"/>
    <lineage>
        <taxon>Eukaryota</taxon>
        <taxon>Metazoa</taxon>
        <taxon>Chordata</taxon>
        <taxon>Craniata</taxon>
        <taxon>Vertebrata</taxon>
        <taxon>Euteleostomi</taxon>
        <taxon>Mammalia</taxon>
        <taxon>Eutheria</taxon>
        <taxon>Laurasiatheria</taxon>
        <taxon>Artiodactyla</taxon>
        <taxon>Ruminantia</taxon>
        <taxon>Pecora</taxon>
        <taxon>Cervidae</taxon>
        <taxon>Odocoileinae</taxon>
        <taxon>Rangifer</taxon>
    </lineage>
</organism>
<dbReference type="EMBL" id="OX596087">
    <property type="protein sequence ID" value="CAN0452415.1"/>
    <property type="molecule type" value="Genomic_DNA"/>
</dbReference>
<reference evidence="1" key="2">
    <citation type="submission" date="2025-03" db="EMBL/GenBank/DDBJ databases">
        <authorList>
            <consortium name="ELIXIR-Norway"/>
            <consortium name="Elixir Norway"/>
        </authorList>
    </citation>
    <scope>NUCLEOTIDE SEQUENCE</scope>
</reference>
<name>A0AC59ZKX4_RANTA</name>
<evidence type="ECO:0000313" key="2">
    <source>
        <dbReference type="Proteomes" id="UP001162501"/>
    </source>
</evidence>
<sequence length="109" mass="12366">MQPGWILTSQSKATCLLGGKISFCWNVISLLQQFSCDRYLWGAGNRSSSSGWRAVESQDDSEGRSQEESCVWTWMATSPNWSTGSSRVESFCCCLFFFFELEDRVFKCA</sequence>